<name>A0A255GQC3_9ACTN</name>
<accession>A0A255GQC3</accession>
<dbReference type="CDD" id="cd00565">
    <property type="entry name" value="Ubl_ThiS"/>
    <property type="match status" value="1"/>
</dbReference>
<dbReference type="PANTHER" id="PTHR34472">
    <property type="entry name" value="SULFUR CARRIER PROTEIN THIS"/>
    <property type="match status" value="1"/>
</dbReference>
<dbReference type="Pfam" id="PF02597">
    <property type="entry name" value="ThiS"/>
    <property type="match status" value="1"/>
</dbReference>
<dbReference type="PANTHER" id="PTHR34472:SF1">
    <property type="entry name" value="SULFUR CARRIER PROTEIN THIS"/>
    <property type="match status" value="1"/>
</dbReference>
<keyword evidence="2" id="KW-1185">Reference proteome</keyword>
<gene>
    <name evidence="1" type="primary">thiS</name>
    <name evidence="1" type="ORF">CGZ94_02575</name>
</gene>
<dbReference type="OrthoDB" id="163636at2"/>
<organism evidence="1 2">
    <name type="scientific">Enemella evansiae</name>
    <dbReference type="NCBI Taxonomy" id="2016499"/>
    <lineage>
        <taxon>Bacteria</taxon>
        <taxon>Bacillati</taxon>
        <taxon>Actinomycetota</taxon>
        <taxon>Actinomycetes</taxon>
        <taxon>Propionibacteriales</taxon>
        <taxon>Propionibacteriaceae</taxon>
        <taxon>Enemella</taxon>
    </lineage>
</organism>
<reference evidence="1 2" key="1">
    <citation type="submission" date="2017-07" db="EMBL/GenBank/DDBJ databases">
        <title>Draft whole genome sequences of clinical Proprionibacteriaceae strains.</title>
        <authorList>
            <person name="Bernier A.-M."/>
            <person name="Bernard K."/>
            <person name="Domingo M.-C."/>
        </authorList>
    </citation>
    <scope>NUCLEOTIDE SEQUENCE [LARGE SCALE GENOMIC DNA]</scope>
    <source>
        <strain evidence="1 2">NML 030167</strain>
    </source>
</reference>
<dbReference type="InterPro" id="IPR003749">
    <property type="entry name" value="ThiS/MoaD-like"/>
</dbReference>
<proteinExistence type="predicted"/>
<dbReference type="AlphaFoldDB" id="A0A255GQC3"/>
<evidence type="ECO:0000313" key="1">
    <source>
        <dbReference type="EMBL" id="OYO17781.1"/>
    </source>
</evidence>
<sequence>MRMQITFNGEPATVPDGSTIADLLEQLELSGKGLAVAVDGSVAVPSQWATTTIPEGAELEVLRPMQGG</sequence>
<dbReference type="Proteomes" id="UP000215896">
    <property type="component" value="Unassembled WGS sequence"/>
</dbReference>
<dbReference type="InterPro" id="IPR010035">
    <property type="entry name" value="Thi_S"/>
</dbReference>
<comment type="caution">
    <text evidence="1">The sequence shown here is derived from an EMBL/GenBank/DDBJ whole genome shotgun (WGS) entry which is preliminary data.</text>
</comment>
<dbReference type="EMBL" id="NMVO01000001">
    <property type="protein sequence ID" value="OYO17781.1"/>
    <property type="molecule type" value="Genomic_DNA"/>
</dbReference>
<dbReference type="Gene3D" id="3.10.20.30">
    <property type="match status" value="1"/>
</dbReference>
<dbReference type="InterPro" id="IPR016155">
    <property type="entry name" value="Mopterin_synth/thiamin_S_b"/>
</dbReference>
<dbReference type="NCBIfam" id="TIGR01683">
    <property type="entry name" value="thiS"/>
    <property type="match status" value="1"/>
</dbReference>
<dbReference type="SUPFAM" id="SSF54285">
    <property type="entry name" value="MoaD/ThiS"/>
    <property type="match status" value="1"/>
</dbReference>
<dbReference type="InterPro" id="IPR012675">
    <property type="entry name" value="Beta-grasp_dom_sf"/>
</dbReference>
<evidence type="ECO:0000313" key="2">
    <source>
        <dbReference type="Proteomes" id="UP000215896"/>
    </source>
</evidence>
<protein>
    <submittedName>
        <fullName evidence="1">Thiamine biosynthesis protein ThiS</fullName>
    </submittedName>
</protein>